<dbReference type="GO" id="GO:0090729">
    <property type="term" value="F:toxin activity"/>
    <property type="evidence" value="ECO:0007669"/>
    <property type="project" value="UniProtKB-KW"/>
</dbReference>
<keyword evidence="8" id="KW-0800">Toxin</keyword>
<proteinExistence type="inferred from homology"/>
<evidence type="ECO:0000256" key="6">
    <source>
        <dbReference type="ARBA" id="ARBA00022842"/>
    </source>
</evidence>
<dbReference type="GO" id="GO:0016787">
    <property type="term" value="F:hydrolase activity"/>
    <property type="evidence" value="ECO:0007669"/>
    <property type="project" value="UniProtKB-KW"/>
</dbReference>
<evidence type="ECO:0000313" key="10">
    <source>
        <dbReference type="EMBL" id="XBV28033.1"/>
    </source>
</evidence>
<dbReference type="SUPFAM" id="SSF88723">
    <property type="entry name" value="PIN domain-like"/>
    <property type="match status" value="1"/>
</dbReference>
<keyword evidence="6 8" id="KW-0460">Magnesium</keyword>
<accession>A0AAU7TM46</accession>
<dbReference type="GO" id="GO:0004540">
    <property type="term" value="F:RNA nuclease activity"/>
    <property type="evidence" value="ECO:0007669"/>
    <property type="project" value="InterPro"/>
</dbReference>
<name>A0AAU7TM46_9ACTN</name>
<sequence>MTSPEPGRRWLIDKSALVRLDAAPNIEQWASRINLGQVRITTLTLLEIGITARSAEEHRLSLRLPSVAAMAVENITIAIERRAVAVQALLAESGQHRAPSPEQLLIAATAELSDLTLLHLDKDLELIADLTGQPTERLAQA</sequence>
<dbReference type="EMBL" id="CP158165">
    <property type="protein sequence ID" value="XBV28033.1"/>
    <property type="molecule type" value="Genomic_DNA"/>
</dbReference>
<keyword evidence="5 8" id="KW-0378">Hydrolase</keyword>
<comment type="similarity">
    <text evidence="7 8">Belongs to the PINc/VapC protein family.</text>
</comment>
<dbReference type="GO" id="GO:0000287">
    <property type="term" value="F:magnesium ion binding"/>
    <property type="evidence" value="ECO:0007669"/>
    <property type="project" value="UniProtKB-UniRule"/>
</dbReference>
<feature type="domain" description="PIN" evidence="9">
    <location>
        <begin position="11"/>
        <end position="128"/>
    </location>
</feature>
<evidence type="ECO:0000259" key="9">
    <source>
        <dbReference type="Pfam" id="PF01850"/>
    </source>
</evidence>
<evidence type="ECO:0000256" key="1">
    <source>
        <dbReference type="ARBA" id="ARBA00001946"/>
    </source>
</evidence>
<dbReference type="HAMAP" id="MF_00265">
    <property type="entry name" value="VapC_Nob1"/>
    <property type="match status" value="1"/>
</dbReference>
<comment type="cofactor">
    <cofactor evidence="1 8">
        <name>Mg(2+)</name>
        <dbReference type="ChEBI" id="CHEBI:18420"/>
    </cofactor>
</comment>
<keyword evidence="3 8" id="KW-0540">Nuclease</keyword>
<evidence type="ECO:0000256" key="8">
    <source>
        <dbReference type="HAMAP-Rule" id="MF_00265"/>
    </source>
</evidence>
<keyword evidence="4 8" id="KW-0479">Metal-binding</keyword>
<evidence type="ECO:0000256" key="5">
    <source>
        <dbReference type="ARBA" id="ARBA00022801"/>
    </source>
</evidence>
<dbReference type="EC" id="3.1.-.-" evidence="8"/>
<keyword evidence="2 8" id="KW-1277">Toxin-antitoxin system</keyword>
<evidence type="ECO:0000256" key="4">
    <source>
        <dbReference type="ARBA" id="ARBA00022723"/>
    </source>
</evidence>
<organism evidence="10">
    <name type="scientific">Kribbella sp. HUAS MG21</name>
    <dbReference type="NCBI Taxonomy" id="3160966"/>
    <lineage>
        <taxon>Bacteria</taxon>
        <taxon>Bacillati</taxon>
        <taxon>Actinomycetota</taxon>
        <taxon>Actinomycetes</taxon>
        <taxon>Propionibacteriales</taxon>
        <taxon>Kribbellaceae</taxon>
        <taxon>Kribbella</taxon>
    </lineage>
</organism>
<dbReference type="AlphaFoldDB" id="A0AAU7TM46"/>
<dbReference type="PANTHER" id="PTHR33653">
    <property type="entry name" value="RIBONUCLEASE VAPC2"/>
    <property type="match status" value="1"/>
</dbReference>
<dbReference type="RefSeq" id="WP_350280807.1">
    <property type="nucleotide sequence ID" value="NZ_CP158165.1"/>
</dbReference>
<dbReference type="Pfam" id="PF01850">
    <property type="entry name" value="PIN"/>
    <property type="match status" value="1"/>
</dbReference>
<comment type="function">
    <text evidence="8">Toxic component of a toxin-antitoxin (TA) system. An RNase.</text>
</comment>
<dbReference type="Gene3D" id="3.40.50.1010">
    <property type="entry name" value="5'-nuclease"/>
    <property type="match status" value="1"/>
</dbReference>
<comment type="caution">
    <text evidence="8">Lacks conserved residue(s) required for the propagation of feature annotation.</text>
</comment>
<dbReference type="InterPro" id="IPR022907">
    <property type="entry name" value="VapC_family"/>
</dbReference>
<dbReference type="InterPro" id="IPR002716">
    <property type="entry name" value="PIN_dom"/>
</dbReference>
<feature type="binding site" evidence="8">
    <location>
        <position position="13"/>
    </location>
    <ligand>
        <name>Mg(2+)</name>
        <dbReference type="ChEBI" id="CHEBI:18420"/>
    </ligand>
</feature>
<evidence type="ECO:0000256" key="2">
    <source>
        <dbReference type="ARBA" id="ARBA00022649"/>
    </source>
</evidence>
<protein>
    <recommendedName>
        <fullName evidence="8">Ribonuclease VapC</fullName>
        <shortName evidence="8">RNase VapC</shortName>
        <ecNumber evidence="8">3.1.-.-</ecNumber>
    </recommendedName>
    <alternativeName>
        <fullName evidence="8">Toxin VapC</fullName>
    </alternativeName>
</protein>
<dbReference type="InterPro" id="IPR029060">
    <property type="entry name" value="PIN-like_dom_sf"/>
</dbReference>
<dbReference type="InterPro" id="IPR050556">
    <property type="entry name" value="Type_II_TA_system_RNase"/>
</dbReference>
<dbReference type="PANTHER" id="PTHR33653:SF1">
    <property type="entry name" value="RIBONUCLEASE VAPC2"/>
    <property type="match status" value="1"/>
</dbReference>
<reference evidence="10" key="1">
    <citation type="submission" date="2024-06" db="EMBL/GenBank/DDBJ databases">
        <title>Kribbella sp. strain HUAS MG21 genome sequences.</title>
        <authorList>
            <person name="Mo P."/>
        </authorList>
    </citation>
    <scope>NUCLEOTIDE SEQUENCE</scope>
    <source>
        <strain evidence="10">HUAS MG21</strain>
    </source>
</reference>
<evidence type="ECO:0000256" key="7">
    <source>
        <dbReference type="ARBA" id="ARBA00038093"/>
    </source>
</evidence>
<gene>
    <name evidence="8" type="primary">vapC</name>
    <name evidence="10" type="ORF">ABN611_16730</name>
</gene>
<evidence type="ECO:0000256" key="3">
    <source>
        <dbReference type="ARBA" id="ARBA00022722"/>
    </source>
</evidence>